<dbReference type="OMA" id="YRREPLM"/>
<dbReference type="HOGENOM" id="CLU_1115879_0_0_1"/>
<protein>
    <submittedName>
        <fullName evidence="3">Uncharacterized protein</fullName>
    </submittedName>
</protein>
<feature type="compositionally biased region" description="Basic residues" evidence="1">
    <location>
        <begin position="220"/>
        <end position="245"/>
    </location>
</feature>
<dbReference type="eggNOG" id="ENOG502SSR4">
    <property type="taxonomic scope" value="Eukaryota"/>
</dbReference>
<dbReference type="AlphaFoldDB" id="A0A066X7L5"/>
<keyword evidence="2" id="KW-0812">Transmembrane</keyword>
<keyword evidence="2" id="KW-0472">Membrane</keyword>
<keyword evidence="2" id="KW-1133">Transmembrane helix</keyword>
<gene>
    <name evidence="3" type="ORF">CSUB01_03443</name>
</gene>
<dbReference type="OrthoDB" id="5423884at2759"/>
<evidence type="ECO:0000256" key="2">
    <source>
        <dbReference type="SAM" id="Phobius"/>
    </source>
</evidence>
<feature type="region of interest" description="Disordered" evidence="1">
    <location>
        <begin position="169"/>
        <end position="245"/>
    </location>
</feature>
<feature type="transmembrane region" description="Helical" evidence="2">
    <location>
        <begin position="95"/>
        <end position="118"/>
    </location>
</feature>
<evidence type="ECO:0000313" key="3">
    <source>
        <dbReference type="EMBL" id="KDN65133.1"/>
    </source>
</evidence>
<dbReference type="Proteomes" id="UP000027238">
    <property type="component" value="Unassembled WGS sequence"/>
</dbReference>
<evidence type="ECO:0000313" key="4">
    <source>
        <dbReference type="Proteomes" id="UP000027238"/>
    </source>
</evidence>
<organism evidence="3 4">
    <name type="scientific">Colletotrichum sublineola</name>
    <name type="common">Sorghum anthracnose fungus</name>
    <dbReference type="NCBI Taxonomy" id="1173701"/>
    <lineage>
        <taxon>Eukaryota</taxon>
        <taxon>Fungi</taxon>
        <taxon>Dikarya</taxon>
        <taxon>Ascomycota</taxon>
        <taxon>Pezizomycotina</taxon>
        <taxon>Sordariomycetes</taxon>
        <taxon>Hypocreomycetidae</taxon>
        <taxon>Glomerellales</taxon>
        <taxon>Glomerellaceae</taxon>
        <taxon>Colletotrichum</taxon>
        <taxon>Colletotrichum graminicola species complex</taxon>
    </lineage>
</organism>
<accession>A0A066X7L5</accession>
<comment type="caution">
    <text evidence="3">The sequence shown here is derived from an EMBL/GenBank/DDBJ whole genome shotgun (WGS) entry which is preliminary data.</text>
</comment>
<keyword evidence="4" id="KW-1185">Reference proteome</keyword>
<name>A0A066X7L5_COLSU</name>
<dbReference type="EMBL" id="JMSE01001058">
    <property type="protein sequence ID" value="KDN65133.1"/>
    <property type="molecule type" value="Genomic_DNA"/>
</dbReference>
<proteinExistence type="predicted"/>
<sequence>MMGEQQGRVQMRVHHPAFLVCARQSDRSVFEADIAPPPQALALRRAATPLCGLPTPFTKRSTTEHRMPVIHRQTIDGVVVVPATYGGYSELSSGAIAGITLGAVAGFLLILWMVYMCLNFGRPVDNSSSSVYTGTASVVSVRRSKSRHRHHRHRSPRARVIATEEVRVRERDSISRPPGPVIVEAAPPMMHERRASRPPPRVMTDDEEDEVVVIEEHTPERRRRRHSSSRRHSHRGESRRRSRDY</sequence>
<evidence type="ECO:0000256" key="1">
    <source>
        <dbReference type="SAM" id="MobiDB-lite"/>
    </source>
</evidence>
<reference evidence="4" key="1">
    <citation type="journal article" date="2014" name="Genome Announc.">
        <title>Draft genome sequence of Colletotrichum sublineola, a destructive pathogen of cultivated sorghum.</title>
        <authorList>
            <person name="Baroncelli R."/>
            <person name="Sanz-Martin J.M."/>
            <person name="Rech G.E."/>
            <person name="Sukno S.A."/>
            <person name="Thon M.R."/>
        </authorList>
    </citation>
    <scope>NUCLEOTIDE SEQUENCE [LARGE SCALE GENOMIC DNA]</scope>
    <source>
        <strain evidence="4">TX430BB</strain>
    </source>
</reference>